<feature type="compositionally biased region" description="Basic and acidic residues" evidence="8">
    <location>
        <begin position="23"/>
        <end position="44"/>
    </location>
</feature>
<comment type="caution">
    <text evidence="9">The sequence shown here is derived from an EMBL/GenBank/DDBJ whole genome shotgun (WGS) entry which is preliminary data.</text>
</comment>
<comment type="subcellular location">
    <subcellularLocation>
        <location evidence="7">Golgi apparatus membrane</location>
        <topology evidence="7">Multi-pass membrane protein</topology>
    </subcellularLocation>
    <subcellularLocation>
        <location evidence="7">Cytoplasmic vesicle membrane</location>
        <topology evidence="7">Multi-pass membrane protein</topology>
    </subcellularLocation>
    <subcellularLocation>
        <location evidence="7">Endoplasmic reticulum membrane</location>
        <topology evidence="7">Multi-pass membrane protein</topology>
    </subcellularLocation>
</comment>
<feature type="transmembrane region" description="Helical" evidence="7">
    <location>
        <begin position="119"/>
        <end position="140"/>
    </location>
</feature>
<organism evidence="9 10">
    <name type="scientific">Pseudomassariella vexata</name>
    <dbReference type="NCBI Taxonomy" id="1141098"/>
    <lineage>
        <taxon>Eukaryota</taxon>
        <taxon>Fungi</taxon>
        <taxon>Dikarya</taxon>
        <taxon>Ascomycota</taxon>
        <taxon>Pezizomycotina</taxon>
        <taxon>Sordariomycetes</taxon>
        <taxon>Xylariomycetidae</taxon>
        <taxon>Amphisphaeriales</taxon>
        <taxon>Pseudomassariaceae</taxon>
        <taxon>Pseudomassariella</taxon>
    </lineage>
</organism>
<dbReference type="InterPro" id="IPR050186">
    <property type="entry name" value="TPT_transporter"/>
</dbReference>
<dbReference type="RefSeq" id="XP_040711775.1">
    <property type="nucleotide sequence ID" value="XM_040864327.1"/>
</dbReference>
<dbReference type="PANTHER" id="PTHR11132">
    <property type="entry name" value="SOLUTE CARRIER FAMILY 35"/>
    <property type="match status" value="1"/>
</dbReference>
<dbReference type="InParanoid" id="A0A1Y2DIM4"/>
<proteinExistence type="inferred from homology"/>
<name>A0A1Y2DIM4_9PEZI</name>
<keyword evidence="7" id="KW-0256">Endoplasmic reticulum</keyword>
<evidence type="ECO:0000256" key="1">
    <source>
        <dbReference type="ARBA" id="ARBA00003420"/>
    </source>
</evidence>
<feature type="transmembrane region" description="Helical" evidence="7">
    <location>
        <begin position="276"/>
        <end position="295"/>
    </location>
</feature>
<feature type="transmembrane region" description="Helical" evidence="7">
    <location>
        <begin position="182"/>
        <end position="202"/>
    </location>
</feature>
<comment type="similarity">
    <text evidence="2 7">Belongs to the TPT transporter family. SLC35D subfamily.</text>
</comment>
<dbReference type="GO" id="GO:0000139">
    <property type="term" value="C:Golgi membrane"/>
    <property type="evidence" value="ECO:0007669"/>
    <property type="project" value="UniProtKB-SubCell"/>
</dbReference>
<keyword evidence="7" id="KW-0813">Transport</keyword>
<feature type="compositionally biased region" description="Basic and acidic residues" evidence="8">
    <location>
        <begin position="53"/>
        <end position="66"/>
    </location>
</feature>
<keyword evidence="7" id="KW-0968">Cytoplasmic vesicle</keyword>
<accession>A0A1Y2DIM4</accession>
<evidence type="ECO:0000313" key="10">
    <source>
        <dbReference type="Proteomes" id="UP000193689"/>
    </source>
</evidence>
<evidence type="ECO:0000256" key="7">
    <source>
        <dbReference type="RuleBase" id="RU367097"/>
    </source>
</evidence>
<keyword evidence="4 7" id="KW-0812">Transmembrane</keyword>
<keyword evidence="7" id="KW-0333">Golgi apparatus</keyword>
<gene>
    <name evidence="9" type="ORF">BCR38DRAFT_488826</name>
</gene>
<keyword evidence="5 7" id="KW-1133">Transmembrane helix</keyword>
<keyword evidence="10" id="KW-1185">Reference proteome</keyword>
<feature type="transmembrane region" description="Helical" evidence="7">
    <location>
        <begin position="152"/>
        <end position="170"/>
    </location>
</feature>
<feature type="transmembrane region" description="Helical" evidence="7">
    <location>
        <begin position="307"/>
        <end position="329"/>
    </location>
</feature>
<evidence type="ECO:0000256" key="4">
    <source>
        <dbReference type="ARBA" id="ARBA00022692"/>
    </source>
</evidence>
<feature type="transmembrane region" description="Helical" evidence="7">
    <location>
        <begin position="209"/>
        <end position="227"/>
    </location>
</feature>
<feature type="transmembrane region" description="Helical" evidence="7">
    <location>
        <begin position="366"/>
        <end position="384"/>
    </location>
</feature>
<protein>
    <recommendedName>
        <fullName evidence="7">GDP-mannose transporter</fullName>
        <shortName evidence="7">GMT</shortName>
    </recommendedName>
</protein>
<evidence type="ECO:0000256" key="8">
    <source>
        <dbReference type="SAM" id="MobiDB-lite"/>
    </source>
</evidence>
<feature type="transmembrane region" description="Helical" evidence="7">
    <location>
        <begin position="242"/>
        <end position="264"/>
    </location>
</feature>
<feature type="region of interest" description="Disordered" evidence="8">
    <location>
        <begin position="1"/>
        <end position="85"/>
    </location>
</feature>
<keyword evidence="7" id="KW-0762">Sugar transport</keyword>
<dbReference type="AlphaFoldDB" id="A0A1Y2DIM4"/>
<dbReference type="GeneID" id="63780539"/>
<dbReference type="GO" id="GO:0005789">
    <property type="term" value="C:endoplasmic reticulum membrane"/>
    <property type="evidence" value="ECO:0007669"/>
    <property type="project" value="UniProtKB-SubCell"/>
</dbReference>
<dbReference type="STRING" id="1141098.A0A1Y2DIM4"/>
<feature type="transmembrane region" description="Helical" evidence="7">
    <location>
        <begin position="87"/>
        <end position="107"/>
    </location>
</feature>
<dbReference type="Proteomes" id="UP000193689">
    <property type="component" value="Unassembled WGS sequence"/>
</dbReference>
<comment type="subunit">
    <text evidence="3 7">Homooligomer.</text>
</comment>
<comment type="function">
    <text evidence="1 7">Involved in the import of GDP-mannose from the cytoplasm into the Golgi lumen.</text>
</comment>
<dbReference type="OrthoDB" id="5547497at2759"/>
<evidence type="ECO:0000256" key="6">
    <source>
        <dbReference type="ARBA" id="ARBA00023136"/>
    </source>
</evidence>
<dbReference type="EMBL" id="MCFJ01000014">
    <property type="protein sequence ID" value="ORY59081.1"/>
    <property type="molecule type" value="Genomic_DNA"/>
</dbReference>
<evidence type="ECO:0000313" key="9">
    <source>
        <dbReference type="EMBL" id="ORY59081.1"/>
    </source>
</evidence>
<evidence type="ECO:0000256" key="5">
    <source>
        <dbReference type="ARBA" id="ARBA00022989"/>
    </source>
</evidence>
<dbReference type="GO" id="GO:0030659">
    <property type="term" value="C:cytoplasmic vesicle membrane"/>
    <property type="evidence" value="ECO:0007669"/>
    <property type="project" value="UniProtKB-SubCell"/>
</dbReference>
<evidence type="ECO:0000256" key="3">
    <source>
        <dbReference type="ARBA" id="ARBA00011182"/>
    </source>
</evidence>
<sequence length="394" mass="43142">MATSSSHNGRRASIASSSTAEDVEQHSEKHTSFDASDRDHDRTLQHTMVNSVEGHEGQEHEHLLEKAEDEEEQQPTQPPPPAKKSSTYTAVMWMVINTLATIGIVFTNKAIFSDPTLKLAQLTFAAFHFFITWLTLFTLSRPRLAFFVPRRTAIRDIIPLAIAMSLNVILPNLSLAFSTVTFYQVARILLTPTVAAMNFVLYKATLPRNALIALIPACAGVGMVSYYDSLPTDDVNVKTTSGLGIIFAFTGIFASSLYTVWISSYHRKLQMTSMQLLFNQAPVSAFLLLYVIPFVDTFPVWTEVPVNRWVMIMMSGVFASLINISQFFIIAKTGPVSSTVVGHLKTCTIVALGWATSGRSVADKSVIGVFVAIGGIVGYSIVMLQHKAKGGGKA</sequence>
<evidence type="ECO:0000256" key="2">
    <source>
        <dbReference type="ARBA" id="ARBA00010425"/>
    </source>
</evidence>
<feature type="transmembrane region" description="Helical" evidence="7">
    <location>
        <begin position="336"/>
        <end position="354"/>
    </location>
</feature>
<keyword evidence="6 7" id="KW-0472">Membrane</keyword>
<reference evidence="9 10" key="1">
    <citation type="submission" date="2016-07" db="EMBL/GenBank/DDBJ databases">
        <title>Pervasive Adenine N6-methylation of Active Genes in Fungi.</title>
        <authorList>
            <consortium name="DOE Joint Genome Institute"/>
            <person name="Mondo S.J."/>
            <person name="Dannebaum R.O."/>
            <person name="Kuo R.C."/>
            <person name="Labutti K."/>
            <person name="Haridas S."/>
            <person name="Kuo A."/>
            <person name="Salamov A."/>
            <person name="Ahrendt S.R."/>
            <person name="Lipzen A."/>
            <person name="Sullivan W."/>
            <person name="Andreopoulos W.B."/>
            <person name="Clum A."/>
            <person name="Lindquist E."/>
            <person name="Daum C."/>
            <person name="Ramamoorthy G.K."/>
            <person name="Gryganskyi A."/>
            <person name="Culley D."/>
            <person name="Magnuson J.K."/>
            <person name="James T.Y."/>
            <person name="O'Malley M.A."/>
            <person name="Stajich J.E."/>
            <person name="Spatafora J.W."/>
            <person name="Visel A."/>
            <person name="Grigoriev I.V."/>
        </authorList>
    </citation>
    <scope>NUCLEOTIDE SEQUENCE [LARGE SCALE GENOMIC DNA]</scope>
    <source>
        <strain evidence="9 10">CBS 129021</strain>
    </source>
</reference>